<dbReference type="PANTHER" id="PTHR42804:SF1">
    <property type="entry name" value="ALDEHYDE DEHYDROGENASE-RELATED"/>
    <property type="match status" value="1"/>
</dbReference>
<proteinExistence type="inferred from homology"/>
<comment type="similarity">
    <text evidence="1">Belongs to the aldehyde dehydrogenase family.</text>
</comment>
<dbReference type="InterPro" id="IPR016162">
    <property type="entry name" value="Ald_DH_N"/>
</dbReference>
<dbReference type="Proteomes" id="UP001501676">
    <property type="component" value="Unassembled WGS sequence"/>
</dbReference>
<dbReference type="Pfam" id="PF00171">
    <property type="entry name" value="Aldedh"/>
    <property type="match status" value="1"/>
</dbReference>
<evidence type="ECO:0000256" key="2">
    <source>
        <dbReference type="ARBA" id="ARBA00023002"/>
    </source>
</evidence>
<gene>
    <name evidence="4" type="ORF">GCM10020369_55520</name>
</gene>
<keyword evidence="2" id="KW-0560">Oxidoreductase</keyword>
<keyword evidence="5" id="KW-1185">Reference proteome</keyword>
<dbReference type="SUPFAM" id="SSF53720">
    <property type="entry name" value="ALDH-like"/>
    <property type="match status" value="1"/>
</dbReference>
<sequence>MTDHRLLIDGELVAASDGGTFENVNPATEEVLGVAPDGTAADATRAVAAARRAFDTTGWSTDAAFRRRCLVQLQEALRKEADTLRELVVAESGTPVFTTRITQLDGPIDYLSHYIDLLESYPFERELPVKDIFGSPTRRTVRREAAGVVSAITPWNYPVYLNLAKASAALAAGCTVVLKPAPETPWSATELGRLVAEQTDIPPGVFNVLTTSSVAARWC</sequence>
<name>A0ABP6T559_9ACTN</name>
<protein>
    <recommendedName>
        <fullName evidence="3">Aldehyde dehydrogenase domain-containing protein</fullName>
    </recommendedName>
</protein>
<comment type="caution">
    <text evidence="4">The sequence shown here is derived from an EMBL/GenBank/DDBJ whole genome shotgun (WGS) entry which is preliminary data.</text>
</comment>
<dbReference type="PANTHER" id="PTHR42804">
    <property type="entry name" value="ALDEHYDE DEHYDROGENASE"/>
    <property type="match status" value="1"/>
</dbReference>
<feature type="domain" description="Aldehyde dehydrogenase" evidence="3">
    <location>
        <begin position="16"/>
        <end position="212"/>
    </location>
</feature>
<evidence type="ECO:0000313" key="4">
    <source>
        <dbReference type="EMBL" id="GAA3392722.1"/>
    </source>
</evidence>
<dbReference type="Gene3D" id="3.40.605.10">
    <property type="entry name" value="Aldehyde Dehydrogenase, Chain A, domain 1"/>
    <property type="match status" value="1"/>
</dbReference>
<evidence type="ECO:0000256" key="1">
    <source>
        <dbReference type="ARBA" id="ARBA00009986"/>
    </source>
</evidence>
<evidence type="ECO:0000259" key="3">
    <source>
        <dbReference type="Pfam" id="PF00171"/>
    </source>
</evidence>
<dbReference type="InterPro" id="IPR016161">
    <property type="entry name" value="Ald_DH/histidinol_DH"/>
</dbReference>
<dbReference type="InterPro" id="IPR015590">
    <property type="entry name" value="Aldehyde_DH_dom"/>
</dbReference>
<accession>A0ABP6T559</accession>
<reference evidence="5" key="1">
    <citation type="journal article" date="2019" name="Int. J. Syst. Evol. Microbiol.">
        <title>The Global Catalogue of Microorganisms (GCM) 10K type strain sequencing project: providing services to taxonomists for standard genome sequencing and annotation.</title>
        <authorList>
            <consortium name="The Broad Institute Genomics Platform"/>
            <consortium name="The Broad Institute Genome Sequencing Center for Infectious Disease"/>
            <person name="Wu L."/>
            <person name="Ma J."/>
        </authorList>
    </citation>
    <scope>NUCLEOTIDE SEQUENCE [LARGE SCALE GENOMIC DNA]</scope>
    <source>
        <strain evidence="5">JCM 9458</strain>
    </source>
</reference>
<dbReference type="EMBL" id="BAAAYN010000038">
    <property type="protein sequence ID" value="GAA3392722.1"/>
    <property type="molecule type" value="Genomic_DNA"/>
</dbReference>
<evidence type="ECO:0000313" key="5">
    <source>
        <dbReference type="Proteomes" id="UP001501676"/>
    </source>
</evidence>
<organism evidence="4 5">
    <name type="scientific">Cryptosporangium minutisporangium</name>
    <dbReference type="NCBI Taxonomy" id="113569"/>
    <lineage>
        <taxon>Bacteria</taxon>
        <taxon>Bacillati</taxon>
        <taxon>Actinomycetota</taxon>
        <taxon>Actinomycetes</taxon>
        <taxon>Cryptosporangiales</taxon>
        <taxon>Cryptosporangiaceae</taxon>
        <taxon>Cryptosporangium</taxon>
    </lineage>
</organism>